<evidence type="ECO:0000313" key="1">
    <source>
        <dbReference type="EMBL" id="GGH63626.1"/>
    </source>
</evidence>
<dbReference type="EMBL" id="BMDC01000002">
    <property type="protein sequence ID" value="GGH63626.1"/>
    <property type="molecule type" value="Genomic_DNA"/>
</dbReference>
<proteinExistence type="predicted"/>
<dbReference type="RefSeq" id="WP_188359754.1">
    <property type="nucleotide sequence ID" value="NZ_BMDC01000002.1"/>
</dbReference>
<dbReference type="AlphaFoldDB" id="A0A917IVA3"/>
<evidence type="ECO:0008006" key="3">
    <source>
        <dbReference type="Google" id="ProtNLM"/>
    </source>
</evidence>
<dbReference type="Proteomes" id="UP000600171">
    <property type="component" value="Unassembled WGS sequence"/>
</dbReference>
<evidence type="ECO:0000313" key="2">
    <source>
        <dbReference type="Proteomes" id="UP000600171"/>
    </source>
</evidence>
<reference evidence="1 2" key="1">
    <citation type="journal article" date="2014" name="Int. J. Syst. Evol. Microbiol.">
        <title>Complete genome sequence of Corynebacterium casei LMG S-19264T (=DSM 44701T), isolated from a smear-ripened cheese.</title>
        <authorList>
            <consortium name="US DOE Joint Genome Institute (JGI-PGF)"/>
            <person name="Walter F."/>
            <person name="Albersmeier A."/>
            <person name="Kalinowski J."/>
            <person name="Ruckert C."/>
        </authorList>
    </citation>
    <scope>NUCLEOTIDE SEQUENCE [LARGE SCALE GENOMIC DNA]</scope>
    <source>
        <strain evidence="1 2">CCM 8669</strain>
    </source>
</reference>
<gene>
    <name evidence="1" type="ORF">GCM10007359_15130</name>
</gene>
<organism evidence="1 2">
    <name type="scientific">Rothia aerolata</name>
    <dbReference type="NCBI Taxonomy" id="1812262"/>
    <lineage>
        <taxon>Bacteria</taxon>
        <taxon>Bacillati</taxon>
        <taxon>Actinomycetota</taxon>
        <taxon>Actinomycetes</taxon>
        <taxon>Micrococcales</taxon>
        <taxon>Micrococcaceae</taxon>
        <taxon>Rothia</taxon>
    </lineage>
</organism>
<dbReference type="PANTHER" id="PTHR38479:SF2">
    <property type="entry name" value="WINGED HELIX DNA-BINDING DOMAIN-CONTAINING PROTEIN"/>
    <property type="match status" value="1"/>
</dbReference>
<dbReference type="Pfam" id="PF06224">
    <property type="entry name" value="AlkZ-like"/>
    <property type="match status" value="1"/>
</dbReference>
<accession>A0A917IVA3</accession>
<protein>
    <recommendedName>
        <fullName evidence="3">Winged helix DNA-binding domain-containing protein</fullName>
    </recommendedName>
</protein>
<name>A0A917IVA3_9MICC</name>
<dbReference type="PANTHER" id="PTHR38479">
    <property type="entry name" value="LMO0824 PROTEIN"/>
    <property type="match status" value="1"/>
</dbReference>
<dbReference type="InterPro" id="IPR009351">
    <property type="entry name" value="AlkZ-like"/>
</dbReference>
<sequence>MVASFTARQELQARRLIAQGLAQSAARPELESPKSVIEHLLALQGQTYKAGIRAIAQRINNGSDFAENPEQTVAEVLKSVENHEIVRAWPMRGTLHFLAATEARWLMRLCSPRVENAAAKRRAGLGIDPESLVSATSSLEEYLLNLPVGEVLPRAQAYELFAEAGLNPKEGRGPHLLRAVGGFGDIVQSVPAGRYETFVHVDRLRVEQRYVAENDALAELATRYLNGHGPVLVEDLSWWAYLTKRDCKKALETARNSQKMKIGETEYFVPAWQLDVTEAELTDALDRSYELPAFDEYLLGYADKSFTMPDEIRHEVLTKNGISWDFTVQAGEVVGRTH</sequence>
<comment type="caution">
    <text evidence="1">The sequence shown here is derived from an EMBL/GenBank/DDBJ whole genome shotgun (WGS) entry which is preliminary data.</text>
</comment>
<keyword evidence="2" id="KW-1185">Reference proteome</keyword>